<keyword evidence="2" id="KW-0472">Membrane</keyword>
<dbReference type="EMBL" id="VZPE01000002">
    <property type="protein sequence ID" value="KAB0572271.1"/>
    <property type="molecule type" value="Genomic_DNA"/>
</dbReference>
<comment type="caution">
    <text evidence="3">The sequence shown here is derived from an EMBL/GenBank/DDBJ whole genome shotgun (WGS) entry which is preliminary data.</text>
</comment>
<dbReference type="PANTHER" id="PTHR35335:SF1">
    <property type="entry name" value="UPF0716 PROTEIN FXSA"/>
    <property type="match status" value="1"/>
</dbReference>
<protein>
    <submittedName>
        <fullName evidence="3">Membrane protein FxsA</fullName>
    </submittedName>
</protein>
<dbReference type="AlphaFoldDB" id="A0A643F267"/>
<name>A0A643F267_9HYPH</name>
<gene>
    <name evidence="3" type="primary">fxsA</name>
    <name evidence="3" type="ORF">F7Q93_05375</name>
</gene>
<dbReference type="GeneID" id="301929877"/>
<feature type="transmembrane region" description="Helical" evidence="2">
    <location>
        <begin position="30"/>
        <end position="56"/>
    </location>
</feature>
<keyword evidence="2" id="KW-1133">Transmembrane helix</keyword>
<evidence type="ECO:0000256" key="2">
    <source>
        <dbReference type="SAM" id="Phobius"/>
    </source>
</evidence>
<feature type="transmembrane region" description="Helical" evidence="2">
    <location>
        <begin position="77"/>
        <end position="105"/>
    </location>
</feature>
<sequence>MSSSLAPLAILAMPFIEIAGFVIVGSEIGVFATLGLIILSAMLGFFLLRVQGFGLLQRIRTESAAGRVPDREMMHGAMIVVAAIMLIVPGFVTSAIGLLLFVPFIRDLVWNRFVRNRLVVATASTRYSGAYRPYEPEENPYGPKENNVIDLDPEDYTAKPDENSPWNPDRKDH</sequence>
<proteinExistence type="predicted"/>
<evidence type="ECO:0000256" key="1">
    <source>
        <dbReference type="SAM" id="MobiDB-lite"/>
    </source>
</evidence>
<dbReference type="GO" id="GO:0016020">
    <property type="term" value="C:membrane"/>
    <property type="evidence" value="ECO:0007669"/>
    <property type="project" value="InterPro"/>
</dbReference>
<keyword evidence="2" id="KW-0812">Transmembrane</keyword>
<reference evidence="3" key="1">
    <citation type="submission" date="2019-09" db="EMBL/GenBank/DDBJ databases">
        <title>Draft genome sequences of 48 bacterial type strains from the CCUG.</title>
        <authorList>
            <person name="Tunovic T."/>
            <person name="Pineiro-Iglesias B."/>
            <person name="Unosson C."/>
            <person name="Inganas E."/>
            <person name="Ohlen M."/>
            <person name="Cardew S."/>
            <person name="Jensie-Markopoulos S."/>
            <person name="Salva-Serra F."/>
            <person name="Jaen-Luchoro D."/>
            <person name="Karlsson R."/>
            <person name="Svensson-Stadler L."/>
            <person name="Chun J."/>
            <person name="Moore E."/>
        </authorList>
    </citation>
    <scope>NUCLEOTIDE SEQUENCE</scope>
    <source>
        <strain evidence="3">CCUG 50899</strain>
    </source>
</reference>
<evidence type="ECO:0000313" key="3">
    <source>
        <dbReference type="EMBL" id="KAB0572271.1"/>
    </source>
</evidence>
<accession>A0A643F267</accession>
<dbReference type="InterPro" id="IPR007313">
    <property type="entry name" value="FxsA"/>
</dbReference>
<organism evidence="3">
    <name type="scientific">Brucella pituitosa</name>
    <dbReference type="NCBI Taxonomy" id="571256"/>
    <lineage>
        <taxon>Bacteria</taxon>
        <taxon>Pseudomonadati</taxon>
        <taxon>Pseudomonadota</taxon>
        <taxon>Alphaproteobacteria</taxon>
        <taxon>Hyphomicrobiales</taxon>
        <taxon>Brucellaceae</taxon>
        <taxon>Brucella/Ochrobactrum group</taxon>
        <taxon>Brucella</taxon>
    </lineage>
</organism>
<feature type="region of interest" description="Disordered" evidence="1">
    <location>
        <begin position="132"/>
        <end position="173"/>
    </location>
</feature>
<feature type="compositionally biased region" description="Basic and acidic residues" evidence="1">
    <location>
        <begin position="156"/>
        <end position="173"/>
    </location>
</feature>
<dbReference type="NCBIfam" id="NF008528">
    <property type="entry name" value="PRK11463.1-2"/>
    <property type="match status" value="1"/>
</dbReference>
<dbReference type="Pfam" id="PF04186">
    <property type="entry name" value="FxsA"/>
    <property type="match status" value="1"/>
</dbReference>
<dbReference type="RefSeq" id="WP_100558410.1">
    <property type="nucleotide sequence ID" value="NZ_JAGDYO010000007.1"/>
</dbReference>
<dbReference type="PANTHER" id="PTHR35335">
    <property type="entry name" value="UPF0716 PROTEIN FXSA"/>
    <property type="match status" value="1"/>
</dbReference>
<feature type="transmembrane region" description="Helical" evidence="2">
    <location>
        <begin position="5"/>
        <end position="24"/>
    </location>
</feature>